<protein>
    <recommendedName>
        <fullName evidence="1">DUF6089 domain-containing protein</fullName>
    </recommendedName>
</protein>
<dbReference type="EMBL" id="PRDK01000010">
    <property type="protein sequence ID" value="MBE8715399.1"/>
    <property type="molecule type" value="Genomic_DNA"/>
</dbReference>
<dbReference type="InterPro" id="IPR011250">
    <property type="entry name" value="OMP/PagP_B-barrel"/>
</dbReference>
<dbReference type="Pfam" id="PF19573">
    <property type="entry name" value="DUF6089"/>
    <property type="match status" value="1"/>
</dbReference>
<evidence type="ECO:0000313" key="3">
    <source>
        <dbReference type="Proteomes" id="UP000616201"/>
    </source>
</evidence>
<evidence type="ECO:0000259" key="1">
    <source>
        <dbReference type="Pfam" id="PF19573"/>
    </source>
</evidence>
<gene>
    <name evidence="2" type="ORF">C4F49_17125</name>
</gene>
<comment type="caution">
    <text evidence="2">The sequence shown here is derived from an EMBL/GenBank/DDBJ whole genome shotgun (WGS) entry which is preliminary data.</text>
</comment>
<sequence>MLTLSPVLAQQWEVGANLSGSGYMGDINPSNPIYFKSFAGGINLKYNFNPTWGVKAGANFLELTGSDRDFSSQLQQNRNLNFRNHVLEVSAVAEFNFFKFIANRKDNRYTPYLFAGVAGIMHNPFVTFSTGEKYYLRDLYLENDLFDRSYKPSRYAVAIPFGAGFKYNISGPWTLGAEIGYRTALTDHIDNVSGNYTTLIYSDLPASTRARIDEATWLFLADKSNNLEENAGKMRGNGQPLDGYMTAGVTVTYTFISRKCYWW</sequence>
<dbReference type="AlphaFoldDB" id="A0A928V3F1"/>
<accession>A0A928V3F1</accession>
<name>A0A928V3F1_9SPHI</name>
<dbReference type="SUPFAM" id="SSF56925">
    <property type="entry name" value="OMPA-like"/>
    <property type="match status" value="1"/>
</dbReference>
<dbReference type="Gene3D" id="2.40.160.20">
    <property type="match status" value="1"/>
</dbReference>
<keyword evidence="3" id="KW-1185">Reference proteome</keyword>
<proteinExistence type="predicted"/>
<organism evidence="2 3">
    <name type="scientific">Sphingobacterium hungaricum</name>
    <dbReference type="NCBI Taxonomy" id="2082723"/>
    <lineage>
        <taxon>Bacteria</taxon>
        <taxon>Pseudomonadati</taxon>
        <taxon>Bacteroidota</taxon>
        <taxon>Sphingobacteriia</taxon>
        <taxon>Sphingobacteriales</taxon>
        <taxon>Sphingobacteriaceae</taxon>
        <taxon>Sphingobacterium</taxon>
    </lineage>
</organism>
<dbReference type="Proteomes" id="UP000616201">
    <property type="component" value="Unassembled WGS sequence"/>
</dbReference>
<feature type="domain" description="DUF6089" evidence="1">
    <location>
        <begin position="4"/>
        <end position="193"/>
    </location>
</feature>
<evidence type="ECO:0000313" key="2">
    <source>
        <dbReference type="EMBL" id="MBE8715399.1"/>
    </source>
</evidence>
<dbReference type="InterPro" id="IPR045743">
    <property type="entry name" value="DUF6089"/>
</dbReference>
<reference evidence="2" key="1">
    <citation type="submission" date="2018-02" db="EMBL/GenBank/DDBJ databases">
        <authorList>
            <person name="Vasarhelyi B.M."/>
            <person name="Deshmukh S."/>
            <person name="Balint B."/>
            <person name="Kukolya J."/>
        </authorList>
    </citation>
    <scope>NUCLEOTIDE SEQUENCE</scope>
    <source>
        <strain evidence="2">KB22</strain>
    </source>
</reference>